<dbReference type="GO" id="GO:0015031">
    <property type="term" value="P:protein transport"/>
    <property type="evidence" value="ECO:0007669"/>
    <property type="project" value="UniProtKB-KW"/>
</dbReference>
<feature type="region of interest" description="Disordered" evidence="9">
    <location>
        <begin position="1302"/>
        <end position="1349"/>
    </location>
</feature>
<dbReference type="GO" id="GO:0034517">
    <property type="term" value="P:ribophagy"/>
    <property type="evidence" value="ECO:0007669"/>
    <property type="project" value="TreeGrafter"/>
</dbReference>
<keyword evidence="3 7" id="KW-0813">Transport</keyword>
<feature type="domain" description="Autophagy protein ATG17-like" evidence="10">
    <location>
        <begin position="115"/>
        <end position="459"/>
    </location>
</feature>
<feature type="compositionally biased region" description="Basic and acidic residues" evidence="9">
    <location>
        <begin position="1371"/>
        <end position="1381"/>
    </location>
</feature>
<reference evidence="12" key="1">
    <citation type="submission" date="2023-03" db="EMBL/GenBank/DDBJ databases">
        <title>Complete genome of Cladonia borealis.</title>
        <authorList>
            <person name="Park H."/>
        </authorList>
    </citation>
    <scope>NUCLEOTIDE SEQUENCE</scope>
    <source>
        <strain evidence="12">ANT050790</strain>
    </source>
</reference>
<dbReference type="InterPro" id="IPR045326">
    <property type="entry name" value="ATG17-like_dom"/>
</dbReference>
<feature type="compositionally biased region" description="Polar residues" evidence="9">
    <location>
        <begin position="608"/>
        <end position="628"/>
    </location>
</feature>
<comment type="function">
    <text evidence="7">Involved in cytoplasm to vacuole transport (Cvt), pexophagy, mitophagy and nucleophagy. Recruits mitochondria for their selective degradation via autophagy (mitophagy) during starvation. Works as scaffold proteins that recruit ATG proteins to the pre-autophagosome (PAS), the site of vesicle/autophagosome formation. Required for the Cvt vesicles completion.</text>
</comment>
<evidence type="ECO:0000256" key="6">
    <source>
        <dbReference type="ARBA" id="ARBA00023054"/>
    </source>
</evidence>
<feature type="compositionally biased region" description="Polar residues" evidence="9">
    <location>
        <begin position="1063"/>
        <end position="1074"/>
    </location>
</feature>
<dbReference type="SUPFAM" id="SSF57997">
    <property type="entry name" value="Tropomyosin"/>
    <property type="match status" value="1"/>
</dbReference>
<comment type="similarity">
    <text evidence="1 7">Belongs to the ATG11 family.</text>
</comment>
<dbReference type="GO" id="GO:0005774">
    <property type="term" value="C:vacuolar membrane"/>
    <property type="evidence" value="ECO:0007669"/>
    <property type="project" value="UniProtKB-SubCell"/>
</dbReference>
<dbReference type="InterPro" id="IPR019460">
    <property type="entry name" value="Atg11_C"/>
</dbReference>
<organism evidence="12 13">
    <name type="scientific">Cladonia borealis</name>
    <dbReference type="NCBI Taxonomy" id="184061"/>
    <lineage>
        <taxon>Eukaryota</taxon>
        <taxon>Fungi</taxon>
        <taxon>Dikarya</taxon>
        <taxon>Ascomycota</taxon>
        <taxon>Pezizomycotina</taxon>
        <taxon>Lecanoromycetes</taxon>
        <taxon>OSLEUM clade</taxon>
        <taxon>Lecanoromycetidae</taxon>
        <taxon>Lecanorales</taxon>
        <taxon>Lecanorineae</taxon>
        <taxon>Cladoniaceae</taxon>
        <taxon>Cladonia</taxon>
    </lineage>
</organism>
<evidence type="ECO:0000256" key="3">
    <source>
        <dbReference type="ARBA" id="ARBA00022448"/>
    </source>
</evidence>
<dbReference type="Pfam" id="PF10377">
    <property type="entry name" value="ATG11"/>
    <property type="match status" value="1"/>
</dbReference>
<comment type="subcellular location">
    <subcellularLocation>
        <location evidence="7">Preautophagosomal structure membrane</location>
        <topology evidence="7">Peripheral membrane protein</topology>
    </subcellularLocation>
    <subcellularLocation>
        <location evidence="7">Vacuole membrane</location>
        <topology evidence="7">Peripheral membrane protein</topology>
    </subcellularLocation>
    <text evidence="7">During pexophagy, accumulates in the vacuolar membrane region, where the peroxisomes contact the vacuole.</text>
</comment>
<evidence type="ECO:0000256" key="9">
    <source>
        <dbReference type="SAM" id="MobiDB-lite"/>
    </source>
</evidence>
<feature type="compositionally biased region" description="Polar residues" evidence="9">
    <location>
        <begin position="1337"/>
        <end position="1347"/>
    </location>
</feature>
<feature type="compositionally biased region" description="Polar residues" evidence="9">
    <location>
        <begin position="591"/>
        <end position="600"/>
    </location>
</feature>
<dbReference type="GO" id="GO:0060090">
    <property type="term" value="F:molecular adaptor activity"/>
    <property type="evidence" value="ECO:0007669"/>
    <property type="project" value="TreeGrafter"/>
</dbReference>
<keyword evidence="5 7" id="KW-0072">Autophagy</keyword>
<keyword evidence="13" id="KW-1185">Reference proteome</keyword>
<evidence type="ECO:0000259" key="10">
    <source>
        <dbReference type="Pfam" id="PF04108"/>
    </source>
</evidence>
<dbReference type="PANTHER" id="PTHR13222">
    <property type="entry name" value="RB1-INDUCIBLE COILED-COIL"/>
    <property type="match status" value="1"/>
</dbReference>
<keyword evidence="6 8" id="KW-0175">Coiled coil</keyword>
<dbReference type="GO" id="GO:0000422">
    <property type="term" value="P:autophagy of mitochondrion"/>
    <property type="evidence" value="ECO:0007669"/>
    <property type="project" value="TreeGrafter"/>
</dbReference>
<dbReference type="GO" id="GO:0000045">
    <property type="term" value="P:autophagosome assembly"/>
    <property type="evidence" value="ECO:0007669"/>
    <property type="project" value="UniProtKB-UniRule"/>
</dbReference>
<feature type="coiled-coil region" evidence="8">
    <location>
        <begin position="1133"/>
        <end position="1160"/>
    </location>
</feature>
<dbReference type="EMBL" id="JAFEKC020000008">
    <property type="protein sequence ID" value="KAK0513471.1"/>
    <property type="molecule type" value="Genomic_DNA"/>
</dbReference>
<dbReference type="Gene3D" id="1.10.287.1490">
    <property type="match status" value="1"/>
</dbReference>
<comment type="caution">
    <text evidence="12">The sequence shown here is derived from an EMBL/GenBank/DDBJ whole genome shotgun (WGS) entry which is preliminary data.</text>
</comment>
<dbReference type="InterPro" id="IPR040040">
    <property type="entry name" value="ATG11"/>
</dbReference>
<keyword evidence="7" id="KW-0472">Membrane</keyword>
<evidence type="ECO:0000256" key="5">
    <source>
        <dbReference type="ARBA" id="ARBA00023006"/>
    </source>
</evidence>
<feature type="region of interest" description="Disordered" evidence="9">
    <location>
        <begin position="1063"/>
        <end position="1085"/>
    </location>
</feature>
<evidence type="ECO:0000256" key="7">
    <source>
        <dbReference type="RuleBase" id="RU367075"/>
    </source>
</evidence>
<feature type="domain" description="Autophagy-related protein 11 C-terminal" evidence="11">
    <location>
        <begin position="1127"/>
        <end position="1276"/>
    </location>
</feature>
<evidence type="ECO:0000259" key="11">
    <source>
        <dbReference type="Pfam" id="PF10377"/>
    </source>
</evidence>
<dbReference type="Pfam" id="PF04108">
    <property type="entry name" value="ATG17_like"/>
    <property type="match status" value="1"/>
</dbReference>
<keyword evidence="4 7" id="KW-0653">Protein transport</keyword>
<gene>
    <name evidence="12" type="ORF">JMJ35_004457</name>
</gene>
<name>A0AA39R4U0_9LECA</name>
<feature type="coiled-coil region" evidence="8">
    <location>
        <begin position="976"/>
        <end position="1010"/>
    </location>
</feature>
<dbReference type="GO" id="GO:1903599">
    <property type="term" value="P:positive regulation of autophagy of mitochondrion"/>
    <property type="evidence" value="ECO:0007669"/>
    <property type="project" value="UniProtKB-UniRule"/>
</dbReference>
<evidence type="ECO:0000256" key="4">
    <source>
        <dbReference type="ARBA" id="ARBA00022927"/>
    </source>
</evidence>
<evidence type="ECO:0000256" key="1">
    <source>
        <dbReference type="ARBA" id="ARBA00009729"/>
    </source>
</evidence>
<feature type="coiled-coil region" evidence="8">
    <location>
        <begin position="871"/>
        <end position="947"/>
    </location>
</feature>
<protein>
    <recommendedName>
        <fullName evidence="2 7">Autophagy-related protein 11</fullName>
    </recommendedName>
</protein>
<keyword evidence="7" id="KW-0926">Vacuole</keyword>
<feature type="compositionally biased region" description="Polar residues" evidence="9">
    <location>
        <begin position="1382"/>
        <end position="1398"/>
    </location>
</feature>
<dbReference type="Proteomes" id="UP001166286">
    <property type="component" value="Unassembled WGS sequence"/>
</dbReference>
<feature type="compositionally biased region" description="Low complexity" evidence="9">
    <location>
        <begin position="1317"/>
        <end position="1331"/>
    </location>
</feature>
<dbReference type="GO" id="GO:0034727">
    <property type="term" value="P:piecemeal microautophagy of the nucleus"/>
    <property type="evidence" value="ECO:0007669"/>
    <property type="project" value="TreeGrafter"/>
</dbReference>
<dbReference type="GO" id="GO:0034045">
    <property type="term" value="C:phagophore assembly site membrane"/>
    <property type="evidence" value="ECO:0007669"/>
    <property type="project" value="UniProtKB-SubCell"/>
</dbReference>
<evidence type="ECO:0000256" key="2">
    <source>
        <dbReference type="ARBA" id="ARBA00013804"/>
    </source>
</evidence>
<dbReference type="GO" id="GO:0061709">
    <property type="term" value="P:reticulophagy"/>
    <property type="evidence" value="ECO:0007669"/>
    <property type="project" value="TreeGrafter"/>
</dbReference>
<dbReference type="PANTHER" id="PTHR13222:SF1">
    <property type="entry name" value="RB1-INDUCIBLE COILED-COIL PROTEIN 1"/>
    <property type="match status" value="1"/>
</dbReference>
<sequence>MPLHILFAHSGNSLTAEPRSFASLDELRSWISRKTSVEASHQILMTARGKQVKLQTLLAEQEIFLYDRRILASSSTSKSSNLLPTAALPTAFTPDSAPDDPANDNTLPALQNLFKRRRAWAIKLADGSRKVAESVQQFDRENRIVRRGAAIAVENIKQHVGNLHPKYQESNKWAQQMREDQSFLLRHWEASLDILSSIKANEDLGKCLHGVKSTLAKSNGPASQSEVTLRDFVDDDEVNKAAKTGENIARQFGESVDELSATFEGIVTDSSNIIEDFEHVMTLSDSDVSNQAGRLMEEIEVIAKKINADYEHVLGLPGTQKSISSASKTAQVHKSNFIPSLIQTNDEINLLLTQTIERRERNMRVSVQYLQEISIVESAVSSMHSRLATLDIEPGNGQVFDLLNFVVRLPSVYGCLLVECVKRQEWSEKMTADSSSLVEEMATYKDEESRRRKKWVKEMDGLVELSSLDDMALNIEVNVQAQKQRWPKLNRNDLTQYIDRLGQIGDLDVTIKEIEEHVKTLDSPSKQQARRAKAFKNGSVHEAAYGRTSLLLRGDDEVLLAIRSEKSKVEDKLKSAESRVRKLEDLLHRQSQLGQLSRPSSAAGFPPTSVTTFERHTTTPLTNFSSALSKARESGSRRSSFSSRRISMNNDLEDRGLAQRVANLEAELTAEKAQSAKLEKDAAARINAEDLLRSQVREAVSTKEDLLGNFEAQQRDFDEYRRQLEEENNNLKIQLENLEDEFDRVVESRENVDKVRALEEELEQLKKDTASEVQKAHGQTESIRYDYNKQGERANSMERENQKQGEENARLNANVRDLSLQLQKCDQAQENQHRVLRSAFVYLSQGDNAPNDFGLLVDKIEAIAGKSATHLKDVESALETLRADNVALESRIKSQDDEIYNLRERLGSEERQVISLTGELTTRQTECARLQAQIDRERHDHDDLKVKFASGTTDSETLRSRLTEGEHTIANLSIKLGDHETQAMALETRLKEEEANFEALKDSHNILKAVRDAQASKAVDISNQLHIQNATLERLLEQVGFTVTRQDNVMVVQKAQKATSASTTLNDASMSMKRSLSGPVPSKGDPLPTIDPELLHWADADDLDTMERCFSQFKKEVSSFDLDVFNEAIYKRVKEIEHIARKWQKEARAYRDKAHRAQNEAHDRIALRNFKEGDLALFLPTRDQATKPWAAFNVGAPHCFLREQDSHNLGKRDWLIARISKVEERVVDLSKSINGLKGTGDQRSIGDKSDTGTFANDENPYELSDGLRWYLIDAAEEKPGAPINVGLGKATVLSSNVDAQGSIRMKKSSGGKEATKTLTRSLDSRRSSTNSKKSLVAGTSNLGTGPSTIEGMLEQSIDNAAAAAASSKIQATREQDTDRPHSSSATHDVPASSGQSTEHVGKISAPDWCDNFAFKITESVEVFIAAEDIA</sequence>
<feature type="region of interest" description="Disordered" evidence="9">
    <location>
        <begin position="1364"/>
        <end position="1402"/>
    </location>
</feature>
<feature type="region of interest" description="Disordered" evidence="9">
    <location>
        <begin position="1237"/>
        <end position="1258"/>
    </location>
</feature>
<accession>A0AA39R4U0</accession>
<evidence type="ECO:0000256" key="8">
    <source>
        <dbReference type="SAM" id="Coils"/>
    </source>
</evidence>
<evidence type="ECO:0000313" key="12">
    <source>
        <dbReference type="EMBL" id="KAK0513471.1"/>
    </source>
</evidence>
<comment type="subunit">
    <text evidence="7">Homodimer.</text>
</comment>
<dbReference type="GO" id="GO:0019901">
    <property type="term" value="F:protein kinase binding"/>
    <property type="evidence" value="ECO:0007669"/>
    <property type="project" value="TreeGrafter"/>
</dbReference>
<feature type="region of interest" description="Disordered" evidence="9">
    <location>
        <begin position="591"/>
        <end position="647"/>
    </location>
</feature>
<proteinExistence type="inferred from homology"/>
<feature type="compositionally biased region" description="Low complexity" evidence="9">
    <location>
        <begin position="637"/>
        <end position="647"/>
    </location>
</feature>
<evidence type="ECO:0000313" key="13">
    <source>
        <dbReference type="Proteomes" id="UP001166286"/>
    </source>
</evidence>
<feature type="coiled-coil region" evidence="8">
    <location>
        <begin position="661"/>
        <end position="828"/>
    </location>
</feature>
<dbReference type="GO" id="GO:1990316">
    <property type="term" value="C:Atg1/ULK1 kinase complex"/>
    <property type="evidence" value="ECO:0007669"/>
    <property type="project" value="TreeGrafter"/>
</dbReference>